<evidence type="ECO:0000313" key="2">
    <source>
        <dbReference type="Proteomes" id="UP000433309"/>
    </source>
</evidence>
<dbReference type="Proteomes" id="UP000433309">
    <property type="component" value="Unassembled WGS sequence"/>
</dbReference>
<dbReference type="EMBL" id="WKJK01000001">
    <property type="protein sequence ID" value="MRW88807.1"/>
    <property type="molecule type" value="Genomic_DNA"/>
</dbReference>
<gene>
    <name evidence="1" type="ORF">GJ699_02275</name>
</gene>
<keyword evidence="2" id="KW-1185">Reference proteome</keyword>
<name>A0A6I2KUQ5_9BURK</name>
<organism evidence="1 2">
    <name type="scientific">Duganella guangzhouensis</name>
    <dbReference type="NCBI Taxonomy" id="2666084"/>
    <lineage>
        <taxon>Bacteria</taxon>
        <taxon>Pseudomonadati</taxon>
        <taxon>Pseudomonadota</taxon>
        <taxon>Betaproteobacteria</taxon>
        <taxon>Burkholderiales</taxon>
        <taxon>Oxalobacteraceae</taxon>
        <taxon>Telluria group</taxon>
        <taxon>Duganella</taxon>
    </lineage>
</organism>
<protein>
    <submittedName>
        <fullName evidence="1">Uncharacterized protein</fullName>
    </submittedName>
</protein>
<dbReference type="RefSeq" id="WP_154372670.1">
    <property type="nucleotide sequence ID" value="NZ_WKJK01000001.1"/>
</dbReference>
<accession>A0A6I2KUQ5</accession>
<proteinExistence type="predicted"/>
<reference evidence="1 2" key="1">
    <citation type="submission" date="2019-11" db="EMBL/GenBank/DDBJ databases">
        <title>Novel species isolated from a subtropical stream in China.</title>
        <authorList>
            <person name="Lu H."/>
        </authorList>
    </citation>
    <scope>NUCLEOTIDE SEQUENCE [LARGE SCALE GENOMIC DNA]</scope>
    <source>
        <strain evidence="1 2">FT80W</strain>
    </source>
</reference>
<sequence>MTDLQLGLKAYEVREPNEGHCVIVFANNGAAARREGANELDCGFGEVEHCKRKPQFDAYAPGPVPHAVLIDHGWWFECQQCSRKVSEDMWQEAEDEGEDHEHLGITTSGRSVYCSQRCVMTEFVERRAHKAAEVALIEYFATEYPECQITGAHVSGPLVSGPDKRGHAQSLVYFKFPGGEYGATFVFGDGFRVNRTDLPAYYAWRGVEPPAEVA</sequence>
<comment type="caution">
    <text evidence="1">The sequence shown here is derived from an EMBL/GenBank/DDBJ whole genome shotgun (WGS) entry which is preliminary data.</text>
</comment>
<dbReference type="AlphaFoldDB" id="A0A6I2KUQ5"/>
<evidence type="ECO:0000313" key="1">
    <source>
        <dbReference type="EMBL" id="MRW88807.1"/>
    </source>
</evidence>